<dbReference type="Gene3D" id="3.40.50.300">
    <property type="entry name" value="P-loop containing nucleotide triphosphate hydrolases"/>
    <property type="match status" value="1"/>
</dbReference>
<dbReference type="Proteomes" id="UP000324326">
    <property type="component" value="Unassembled WGS sequence"/>
</dbReference>
<accession>A0A5M8RQK5</accession>
<dbReference type="PANTHER" id="PTHR32182:SF22">
    <property type="entry name" value="ATP-DEPENDENT ENDONUCLEASE, OLD FAMILY-RELATED"/>
    <property type="match status" value="1"/>
</dbReference>
<evidence type="ECO:0000313" key="3">
    <source>
        <dbReference type="Proteomes" id="UP000324326"/>
    </source>
</evidence>
<feature type="domain" description="Endonuclease GajA/Old nuclease/RecF-like AAA" evidence="1">
    <location>
        <begin position="13"/>
        <end position="418"/>
    </location>
</feature>
<keyword evidence="2" id="KW-0547">Nucleotide-binding</keyword>
<gene>
    <name evidence="2" type="ORF">DX927_05680</name>
</gene>
<dbReference type="EMBL" id="QSND01000002">
    <property type="protein sequence ID" value="KAA6450369.1"/>
    <property type="molecule type" value="Genomic_DNA"/>
</dbReference>
<proteinExistence type="predicted"/>
<dbReference type="Pfam" id="PF13175">
    <property type="entry name" value="AAA_15"/>
    <property type="match status" value="1"/>
</dbReference>
<dbReference type="SUPFAM" id="SSF52540">
    <property type="entry name" value="P-loop containing nucleoside triphosphate hydrolases"/>
    <property type="match status" value="1"/>
</dbReference>
<evidence type="ECO:0000259" key="1">
    <source>
        <dbReference type="Pfam" id="PF13175"/>
    </source>
</evidence>
<name>A0A5M8RQK5_9BACI</name>
<protein>
    <submittedName>
        <fullName evidence="2">ATP-binding protein</fullName>
    </submittedName>
</protein>
<organism evidence="2 3">
    <name type="scientific">Bacillus swezeyi</name>
    <dbReference type="NCBI Taxonomy" id="1925020"/>
    <lineage>
        <taxon>Bacteria</taxon>
        <taxon>Bacillati</taxon>
        <taxon>Bacillota</taxon>
        <taxon>Bacilli</taxon>
        <taxon>Bacillales</taxon>
        <taxon>Bacillaceae</taxon>
        <taxon>Bacillus</taxon>
    </lineage>
</organism>
<dbReference type="GO" id="GO:0005524">
    <property type="term" value="F:ATP binding"/>
    <property type="evidence" value="ECO:0007669"/>
    <property type="project" value="UniProtKB-KW"/>
</dbReference>
<dbReference type="AlphaFoldDB" id="A0A5M8RQK5"/>
<dbReference type="InterPro" id="IPR041685">
    <property type="entry name" value="AAA_GajA/Old/RecF-like"/>
</dbReference>
<dbReference type="PANTHER" id="PTHR32182">
    <property type="entry name" value="DNA REPLICATION AND REPAIR PROTEIN RECF"/>
    <property type="match status" value="1"/>
</dbReference>
<reference evidence="2 3" key="1">
    <citation type="submission" date="2018-08" db="EMBL/GenBank/DDBJ databases">
        <title>Bacillus phenotypic plasticity.</title>
        <authorList>
            <person name="Hurtado E."/>
        </authorList>
    </citation>
    <scope>NUCLEOTIDE SEQUENCE [LARGE SCALE GENOMIC DNA]</scope>
    <source>
        <strain evidence="2 3">427</strain>
    </source>
</reference>
<dbReference type="GO" id="GO:0006302">
    <property type="term" value="P:double-strand break repair"/>
    <property type="evidence" value="ECO:0007669"/>
    <property type="project" value="TreeGrafter"/>
</dbReference>
<comment type="caution">
    <text evidence="2">The sequence shown here is derived from an EMBL/GenBank/DDBJ whole genome shotgun (WGS) entry which is preliminary data.</text>
</comment>
<dbReference type="GO" id="GO:0000731">
    <property type="term" value="P:DNA synthesis involved in DNA repair"/>
    <property type="evidence" value="ECO:0007669"/>
    <property type="project" value="TreeGrafter"/>
</dbReference>
<keyword evidence="2" id="KW-0067">ATP-binding</keyword>
<evidence type="ECO:0000313" key="2">
    <source>
        <dbReference type="EMBL" id="KAA6450369.1"/>
    </source>
</evidence>
<dbReference type="InterPro" id="IPR027417">
    <property type="entry name" value="P-loop_NTPase"/>
</dbReference>
<sequence length="487" mass="57241">MFLTSIESGDSMKIEMKNLGPVKSAFIDERDLTVIVGDNGSGKTLLLEAKTFILNYYRKNMYEFIRELNKKYADDLELETDWSNIIKFIDDLSFSKNDDEIKRFDFDVEIKVENYVREKINNEIKTYFDSLKQETINELNKEILMVNESNFDFNLFMNNPSIPLISTLNCTLIIFDEKIAFLEIGNDDNEEHKQVMEMFRITIDSPPGNLVLDNSTDAETLKEKKQLYDPLNDMKSKIKYTAIADLFRGITHIGEILYLPSERNLFMDDALTKTLKESYNSRYSFARENSKIRYSEFLFNLAYLNYKDRLNRFHREDLKVNPVLEKMFGGKIIYDEEGDIKSIHKNDGTKIKRELFSTKQNRLIPYLILNTPFQQYNKLIIEEPEAHLSLKSIRELLGYFKLLIKKGIKVTITTHSDVFFTHLNNLILKDKDLDTQVYELKFYGDQSILEDKTKTETGYEIDLFTKELNNLYEDTLSIQENIEQTEE</sequence>